<dbReference type="AlphaFoldDB" id="A0A3P7DJI1"/>
<evidence type="ECO:0000313" key="3">
    <source>
        <dbReference type="EMBL" id="VDM09493.1"/>
    </source>
</evidence>
<keyword evidence="4" id="KW-1185">Reference proteome</keyword>
<protein>
    <submittedName>
        <fullName evidence="3">Uncharacterized protein</fullName>
    </submittedName>
</protein>
<evidence type="ECO:0000256" key="2">
    <source>
        <dbReference type="SAM" id="Phobius"/>
    </source>
</evidence>
<dbReference type="EMBL" id="UYWW01000875">
    <property type="protein sequence ID" value="VDM09493.1"/>
    <property type="molecule type" value="Genomic_DNA"/>
</dbReference>
<name>A0A3P7DJI1_WUCBA</name>
<keyword evidence="2" id="KW-0812">Transmembrane</keyword>
<accession>A0A3P7DJI1</accession>
<keyword evidence="2" id="KW-1133">Transmembrane helix</keyword>
<feature type="compositionally biased region" description="Low complexity" evidence="1">
    <location>
        <begin position="199"/>
        <end position="212"/>
    </location>
</feature>
<reference evidence="3 4" key="1">
    <citation type="submission" date="2018-11" db="EMBL/GenBank/DDBJ databases">
        <authorList>
            <consortium name="Pathogen Informatics"/>
        </authorList>
    </citation>
    <scope>NUCLEOTIDE SEQUENCE [LARGE SCALE GENOMIC DNA]</scope>
</reference>
<sequence>MTSSESVQDRIGKTNFSQNLIITFIILFIFPIKSYRKVTAAFFKKLGEKLRNYQRYQKPMQLSEQSVTHSSSLDLDSNIRRSVESIASEELQSTEKDFAQQIVEGKSNFKEKKEQIQKDNKKDRNGRKKKMEDNRKMKNQSKQENNGLIEKKKKKQRKSISFENISRERKDISESLTNRSKRSSSATTISKQSQNEEQSLTASISSTKSLKSSTKSISQFDDGIKTNFNLGNNNILSILKSKSDPDAIIYDLQNPNGCKIHLEKMANRAMLFSVDDTGKRLYISCNF</sequence>
<gene>
    <name evidence="3" type="ORF">WBA_LOCUS2879</name>
</gene>
<keyword evidence="2" id="KW-0472">Membrane</keyword>
<feature type="transmembrane region" description="Helical" evidence="2">
    <location>
        <begin position="16"/>
        <end position="35"/>
    </location>
</feature>
<proteinExistence type="predicted"/>
<feature type="region of interest" description="Disordered" evidence="1">
    <location>
        <begin position="109"/>
        <end position="212"/>
    </location>
</feature>
<dbReference type="OMA" id="KMANRAM"/>
<feature type="compositionally biased region" description="Basic and acidic residues" evidence="1">
    <location>
        <begin position="109"/>
        <end position="123"/>
    </location>
</feature>
<organism evidence="3 4">
    <name type="scientific">Wuchereria bancrofti</name>
    <dbReference type="NCBI Taxonomy" id="6293"/>
    <lineage>
        <taxon>Eukaryota</taxon>
        <taxon>Metazoa</taxon>
        <taxon>Ecdysozoa</taxon>
        <taxon>Nematoda</taxon>
        <taxon>Chromadorea</taxon>
        <taxon>Rhabditida</taxon>
        <taxon>Spirurina</taxon>
        <taxon>Spiruromorpha</taxon>
        <taxon>Filarioidea</taxon>
        <taxon>Onchocercidae</taxon>
        <taxon>Wuchereria</taxon>
    </lineage>
</organism>
<evidence type="ECO:0000256" key="1">
    <source>
        <dbReference type="SAM" id="MobiDB-lite"/>
    </source>
</evidence>
<evidence type="ECO:0000313" key="4">
    <source>
        <dbReference type="Proteomes" id="UP000270924"/>
    </source>
</evidence>
<feature type="compositionally biased region" description="Polar residues" evidence="1">
    <location>
        <begin position="174"/>
        <end position="198"/>
    </location>
</feature>
<dbReference type="Proteomes" id="UP000270924">
    <property type="component" value="Unassembled WGS sequence"/>
</dbReference>
<dbReference type="OrthoDB" id="5856468at2759"/>
<dbReference type="InParanoid" id="A0A3P7DJI1"/>